<dbReference type="Gene3D" id="3.40.190.150">
    <property type="entry name" value="Bordetella uptake gene, domain 1"/>
    <property type="match status" value="1"/>
</dbReference>
<evidence type="ECO:0008006" key="5">
    <source>
        <dbReference type="Google" id="ProtNLM"/>
    </source>
</evidence>
<evidence type="ECO:0000313" key="4">
    <source>
        <dbReference type="Proteomes" id="UP000216524"/>
    </source>
</evidence>
<comment type="caution">
    <text evidence="3">The sequence shown here is derived from an EMBL/GenBank/DDBJ whole genome shotgun (WGS) entry which is preliminary data.</text>
</comment>
<dbReference type="Pfam" id="PF03401">
    <property type="entry name" value="TctC"/>
    <property type="match status" value="1"/>
</dbReference>
<dbReference type="InterPro" id="IPR005064">
    <property type="entry name" value="BUG"/>
</dbReference>
<accession>A0ABX4FCS6</accession>
<dbReference type="PANTHER" id="PTHR42928:SF5">
    <property type="entry name" value="BLR1237 PROTEIN"/>
    <property type="match status" value="1"/>
</dbReference>
<proteinExistence type="inferred from homology"/>
<dbReference type="Gene3D" id="3.40.190.10">
    <property type="entry name" value="Periplasmic binding protein-like II"/>
    <property type="match status" value="1"/>
</dbReference>
<dbReference type="PIRSF" id="PIRSF017082">
    <property type="entry name" value="YflP"/>
    <property type="match status" value="1"/>
</dbReference>
<dbReference type="RefSeq" id="WP_033467829.1">
    <property type="nucleotide sequence ID" value="NZ_NEVV01000002.1"/>
</dbReference>
<feature type="signal peptide" evidence="2">
    <location>
        <begin position="1"/>
        <end position="23"/>
    </location>
</feature>
<dbReference type="PANTHER" id="PTHR42928">
    <property type="entry name" value="TRICARBOXYLATE-BINDING PROTEIN"/>
    <property type="match status" value="1"/>
</dbReference>
<dbReference type="SUPFAM" id="SSF53850">
    <property type="entry name" value="Periplasmic binding protein-like II"/>
    <property type="match status" value="1"/>
</dbReference>
<dbReference type="InterPro" id="IPR042100">
    <property type="entry name" value="Bug_dom1"/>
</dbReference>
<evidence type="ECO:0000256" key="1">
    <source>
        <dbReference type="ARBA" id="ARBA00006987"/>
    </source>
</evidence>
<evidence type="ECO:0000256" key="2">
    <source>
        <dbReference type="SAM" id="SignalP"/>
    </source>
</evidence>
<protein>
    <recommendedName>
        <fullName evidence="5">ABC transporter substrate-binding protein</fullName>
    </recommendedName>
</protein>
<keyword evidence="4" id="KW-1185">Reference proteome</keyword>
<dbReference type="EMBL" id="NEVV01000002">
    <property type="protein sequence ID" value="OZI78608.1"/>
    <property type="molecule type" value="Genomic_DNA"/>
</dbReference>
<name>A0ABX4FCS6_9BORD</name>
<organism evidence="3 4">
    <name type="scientific">Bordetella genomosp. 6</name>
    <dbReference type="NCBI Taxonomy" id="463024"/>
    <lineage>
        <taxon>Bacteria</taxon>
        <taxon>Pseudomonadati</taxon>
        <taxon>Pseudomonadota</taxon>
        <taxon>Betaproteobacteria</taxon>
        <taxon>Burkholderiales</taxon>
        <taxon>Alcaligenaceae</taxon>
        <taxon>Bordetella</taxon>
    </lineage>
</organism>
<dbReference type="CDD" id="cd07012">
    <property type="entry name" value="PBP2_Bug_TTT"/>
    <property type="match status" value="1"/>
</dbReference>
<reference evidence="3 4" key="1">
    <citation type="submission" date="2017-05" db="EMBL/GenBank/DDBJ databases">
        <title>Complete and WGS of Bordetella genogroups.</title>
        <authorList>
            <person name="Spilker T."/>
            <person name="Lipuma J."/>
        </authorList>
    </citation>
    <scope>NUCLEOTIDE SEQUENCE [LARGE SCALE GENOMIC DNA]</scope>
    <source>
        <strain evidence="3 4">AU3139</strain>
    </source>
</reference>
<feature type="chain" id="PRO_5046601103" description="ABC transporter substrate-binding protein" evidence="2">
    <location>
        <begin position="24"/>
        <end position="323"/>
    </location>
</feature>
<comment type="similarity">
    <text evidence="1">Belongs to the UPF0065 (bug) family.</text>
</comment>
<dbReference type="Proteomes" id="UP000216524">
    <property type="component" value="Unassembled WGS sequence"/>
</dbReference>
<evidence type="ECO:0000313" key="3">
    <source>
        <dbReference type="EMBL" id="OZI78608.1"/>
    </source>
</evidence>
<keyword evidence="2" id="KW-0732">Signal</keyword>
<sequence>MKFVSTLWLASALAVTGAMPACAADYPDRPIRMIVPFAPGSATDTLGREIAAGLGARLGQPVVVETKPGAGTAIGAQQAAGSAPDGYTLFLGTNATFAVNPILYKRLPYDPQRSFRLLGSAGEMPSFLIVSSQSPYRTLADFIAQAKANPGKLTYASSGVGSTGHLVGEMLGATAGVQLLHVPFKSGPQGLTAVAAGEVDAIFYTSTAGMPLIQAGKVRPLAVSTAYRTHDLPDTPTIAESGYPDFDFTGWLALCVPAATPAPVADRIAEAFAAVSRDPAFRKKLLGMGIPIRDFAPGAFQQFVDKDRQRMVDLARQAHIQPE</sequence>
<gene>
    <name evidence="3" type="ORF">CAL23_12335</name>
</gene>